<gene>
    <name evidence="2" type="ORF">LIER_12005</name>
</gene>
<reference evidence="2 3" key="1">
    <citation type="submission" date="2024-01" db="EMBL/GenBank/DDBJ databases">
        <title>The complete chloroplast genome sequence of Lithospermum erythrorhizon: insights into the phylogenetic relationship among Boraginaceae species and the maternal lineages of purple gromwells.</title>
        <authorList>
            <person name="Okada T."/>
            <person name="Watanabe K."/>
        </authorList>
    </citation>
    <scope>NUCLEOTIDE SEQUENCE [LARGE SCALE GENOMIC DNA]</scope>
</reference>
<comment type="caution">
    <text evidence="2">The sequence shown here is derived from an EMBL/GenBank/DDBJ whole genome shotgun (WGS) entry which is preliminary data.</text>
</comment>
<evidence type="ECO:0008006" key="4">
    <source>
        <dbReference type="Google" id="ProtNLM"/>
    </source>
</evidence>
<accession>A0AAV3PRS9</accession>
<dbReference type="PANTHER" id="PTHR33052">
    <property type="entry name" value="DUF4228 DOMAIN PROTEIN-RELATED"/>
    <property type="match status" value="1"/>
</dbReference>
<feature type="region of interest" description="Disordered" evidence="1">
    <location>
        <begin position="249"/>
        <end position="268"/>
    </location>
</feature>
<dbReference type="Pfam" id="PF14009">
    <property type="entry name" value="PADRE"/>
    <property type="match status" value="1"/>
</dbReference>
<sequence>MGNHNCIMPTCPFPEDTSGLKPKSPKKPRKKSKTRATIKLIRADGIVKIYHQPIKVSELVLEFPKHMVCNSDSFYIGQKIPALSQNDKLKHGNSYFVLPNHLFQSVLSVVSITSFLASSRKGSDDQFKKALLKCQPFHIQKTPSGILRVNVSDEFISRLMDGHKDDEDDNKLLLCTTKELKKDYAQLVGVKQWKPKLETIKEKKEKKKKVKISFFSSTKRRSKNTIFVTKSRNLGHSSSSSIVLSPKVVSKSKMKRFLGKGKKSKQRV</sequence>
<dbReference type="EMBL" id="BAABME010002272">
    <property type="protein sequence ID" value="GAA0153871.1"/>
    <property type="molecule type" value="Genomic_DNA"/>
</dbReference>
<dbReference type="InterPro" id="IPR025322">
    <property type="entry name" value="PADRE_dom"/>
</dbReference>
<proteinExistence type="predicted"/>
<name>A0AAV3PRS9_LITER</name>
<protein>
    <recommendedName>
        <fullName evidence="4">DUF4228 domain protein</fullName>
    </recommendedName>
</protein>
<dbReference type="AlphaFoldDB" id="A0AAV3PRS9"/>
<evidence type="ECO:0000256" key="1">
    <source>
        <dbReference type="SAM" id="MobiDB-lite"/>
    </source>
</evidence>
<evidence type="ECO:0000313" key="2">
    <source>
        <dbReference type="EMBL" id="GAA0153871.1"/>
    </source>
</evidence>
<feature type="compositionally biased region" description="Basic residues" evidence="1">
    <location>
        <begin position="250"/>
        <end position="268"/>
    </location>
</feature>
<keyword evidence="3" id="KW-1185">Reference proteome</keyword>
<dbReference type="Proteomes" id="UP001454036">
    <property type="component" value="Unassembled WGS sequence"/>
</dbReference>
<organism evidence="2 3">
    <name type="scientific">Lithospermum erythrorhizon</name>
    <name type="common">Purple gromwell</name>
    <name type="synonym">Lithospermum officinale var. erythrorhizon</name>
    <dbReference type="NCBI Taxonomy" id="34254"/>
    <lineage>
        <taxon>Eukaryota</taxon>
        <taxon>Viridiplantae</taxon>
        <taxon>Streptophyta</taxon>
        <taxon>Embryophyta</taxon>
        <taxon>Tracheophyta</taxon>
        <taxon>Spermatophyta</taxon>
        <taxon>Magnoliopsida</taxon>
        <taxon>eudicotyledons</taxon>
        <taxon>Gunneridae</taxon>
        <taxon>Pentapetalae</taxon>
        <taxon>asterids</taxon>
        <taxon>lamiids</taxon>
        <taxon>Boraginales</taxon>
        <taxon>Boraginaceae</taxon>
        <taxon>Boraginoideae</taxon>
        <taxon>Lithospermeae</taxon>
        <taxon>Lithospermum</taxon>
    </lineage>
</organism>
<evidence type="ECO:0000313" key="3">
    <source>
        <dbReference type="Proteomes" id="UP001454036"/>
    </source>
</evidence>